<organism evidence="1 2">
    <name type="scientific">Escallonia rubra</name>
    <dbReference type="NCBI Taxonomy" id="112253"/>
    <lineage>
        <taxon>Eukaryota</taxon>
        <taxon>Viridiplantae</taxon>
        <taxon>Streptophyta</taxon>
        <taxon>Embryophyta</taxon>
        <taxon>Tracheophyta</taxon>
        <taxon>Spermatophyta</taxon>
        <taxon>Magnoliopsida</taxon>
        <taxon>eudicotyledons</taxon>
        <taxon>Gunneridae</taxon>
        <taxon>Pentapetalae</taxon>
        <taxon>asterids</taxon>
        <taxon>campanulids</taxon>
        <taxon>Escalloniales</taxon>
        <taxon>Escalloniaceae</taxon>
        <taxon>Escallonia</taxon>
    </lineage>
</organism>
<gene>
    <name evidence="1" type="ORF">RJ640_028734</name>
</gene>
<evidence type="ECO:0000313" key="2">
    <source>
        <dbReference type="Proteomes" id="UP001187471"/>
    </source>
</evidence>
<name>A0AA88R5L1_9ASTE</name>
<feature type="non-terminal residue" evidence="1">
    <location>
        <position position="176"/>
    </location>
</feature>
<sequence length="176" mass="20698">MEENRIVRQRTKMYYQQNKEEMDSLEQFFKDQVKIICNARKAKEDNFEKIQQEEHEMSSGKVARLVELGDREMEAFVKEREKVLKIHGHKKVAMKRRHWEEEVELERELTPNLPGFLHECTAYQSSVDLSLDAIVSHSADFDAIVSHSADPDRHLDKFDSDLIMFNVKSTSDLADR</sequence>
<dbReference type="PANTHER" id="PTHR46602:SF1">
    <property type="entry name" value="PROTEIN SUPPRESSOR OF GENE SILENCING 3"/>
    <property type="match status" value="1"/>
</dbReference>
<dbReference type="AlphaFoldDB" id="A0AA88R5L1"/>
<evidence type="ECO:0000313" key="1">
    <source>
        <dbReference type="EMBL" id="KAK2982567.1"/>
    </source>
</evidence>
<accession>A0AA88R5L1</accession>
<proteinExistence type="predicted"/>
<dbReference type="InterPro" id="IPR044287">
    <property type="entry name" value="SGS3"/>
</dbReference>
<dbReference type="Proteomes" id="UP001187471">
    <property type="component" value="Unassembled WGS sequence"/>
</dbReference>
<dbReference type="PANTHER" id="PTHR46602">
    <property type="entry name" value="PROTEIN SUPPRESSOR OF GENE SILENCING 3"/>
    <property type="match status" value="1"/>
</dbReference>
<dbReference type="GO" id="GO:0051607">
    <property type="term" value="P:defense response to virus"/>
    <property type="evidence" value="ECO:0007669"/>
    <property type="project" value="InterPro"/>
</dbReference>
<dbReference type="GO" id="GO:0031047">
    <property type="term" value="P:regulatory ncRNA-mediated gene silencing"/>
    <property type="evidence" value="ECO:0007669"/>
    <property type="project" value="InterPro"/>
</dbReference>
<reference evidence="1" key="1">
    <citation type="submission" date="2022-12" db="EMBL/GenBank/DDBJ databases">
        <title>Draft genome assemblies for two species of Escallonia (Escalloniales).</title>
        <authorList>
            <person name="Chanderbali A."/>
            <person name="Dervinis C."/>
            <person name="Anghel I."/>
            <person name="Soltis D."/>
            <person name="Soltis P."/>
            <person name="Zapata F."/>
        </authorList>
    </citation>
    <scope>NUCLEOTIDE SEQUENCE</scope>
    <source>
        <strain evidence="1">UCBG92.1500</strain>
        <tissue evidence="1">Leaf</tissue>
    </source>
</reference>
<dbReference type="EMBL" id="JAVXUO010001414">
    <property type="protein sequence ID" value="KAK2982567.1"/>
    <property type="molecule type" value="Genomic_DNA"/>
</dbReference>
<comment type="caution">
    <text evidence="1">The sequence shown here is derived from an EMBL/GenBank/DDBJ whole genome shotgun (WGS) entry which is preliminary data.</text>
</comment>
<keyword evidence="2" id="KW-1185">Reference proteome</keyword>
<protein>
    <submittedName>
        <fullName evidence="1">Uncharacterized protein</fullName>
    </submittedName>
</protein>